<dbReference type="SMART" id="SM00534">
    <property type="entry name" value="MUTSac"/>
    <property type="match status" value="1"/>
</dbReference>
<evidence type="ECO:0000259" key="5">
    <source>
        <dbReference type="PROSITE" id="PS00486"/>
    </source>
</evidence>
<dbReference type="GO" id="GO:0140664">
    <property type="term" value="F:ATP-dependent DNA damage sensor activity"/>
    <property type="evidence" value="ECO:0007669"/>
    <property type="project" value="InterPro"/>
</dbReference>
<comment type="caution">
    <text evidence="6">The sequence shown here is derived from an EMBL/GenBank/DDBJ whole genome shotgun (WGS) entry which is preliminary data.</text>
</comment>
<dbReference type="InterPro" id="IPR045076">
    <property type="entry name" value="MutS"/>
</dbReference>
<feature type="domain" description="DNA mismatch repair proteins mutS family" evidence="5">
    <location>
        <begin position="72"/>
        <end position="88"/>
    </location>
</feature>
<reference evidence="6" key="2">
    <citation type="submission" date="2020-11" db="EMBL/GenBank/DDBJ databases">
        <authorList>
            <person name="McCartney M.A."/>
            <person name="Auch B."/>
            <person name="Kono T."/>
            <person name="Mallez S."/>
            <person name="Becker A."/>
            <person name="Gohl D.M."/>
            <person name="Silverstein K.A.T."/>
            <person name="Koren S."/>
            <person name="Bechman K.B."/>
            <person name="Herman A."/>
            <person name="Abrahante J.E."/>
            <person name="Garbe J."/>
        </authorList>
    </citation>
    <scope>NUCLEOTIDE SEQUENCE</scope>
    <source>
        <strain evidence="6">Duluth1</strain>
        <tissue evidence="6">Whole animal</tissue>
    </source>
</reference>
<dbReference type="Pfam" id="PF00488">
    <property type="entry name" value="MutS_V"/>
    <property type="match status" value="1"/>
</dbReference>
<comment type="similarity">
    <text evidence="1">Belongs to the DNA mismatch repair MutS family.</text>
</comment>
<dbReference type="Gene3D" id="3.40.50.300">
    <property type="entry name" value="P-loop containing nucleotide triphosphate hydrolases"/>
    <property type="match status" value="1"/>
</dbReference>
<evidence type="ECO:0000256" key="2">
    <source>
        <dbReference type="ARBA" id="ARBA00022741"/>
    </source>
</evidence>
<evidence type="ECO:0000313" key="6">
    <source>
        <dbReference type="EMBL" id="KAH3873387.1"/>
    </source>
</evidence>
<dbReference type="FunFam" id="3.40.50.300:FF:000870">
    <property type="entry name" value="MutS protein homolog 4"/>
    <property type="match status" value="1"/>
</dbReference>
<keyword evidence="7" id="KW-1185">Reference proteome</keyword>
<gene>
    <name evidence="6" type="ORF">DPMN_036622</name>
</gene>
<dbReference type="EMBL" id="JAIWYP010000002">
    <property type="protein sequence ID" value="KAH3873387.1"/>
    <property type="molecule type" value="Genomic_DNA"/>
</dbReference>
<name>A0A9D4MDB2_DREPO</name>
<dbReference type="PANTHER" id="PTHR11361:SF21">
    <property type="entry name" value="MUTS PROTEIN HOMOLOG 4"/>
    <property type="match status" value="1"/>
</dbReference>
<dbReference type="PROSITE" id="PS00486">
    <property type="entry name" value="DNA_MISMATCH_REPAIR_2"/>
    <property type="match status" value="1"/>
</dbReference>
<dbReference type="GO" id="GO:0005524">
    <property type="term" value="F:ATP binding"/>
    <property type="evidence" value="ECO:0007669"/>
    <property type="project" value="UniProtKB-KW"/>
</dbReference>
<sequence>MSGKSTYLRQIALLQIMAQIGSFVPADYASFRVVNQIFSRIGSDDDIETNSSTFTLEMKEMNYIIQTASSRSLIIIDELGRGTSVEEGVGLCFSICEHLLNTKAFTFFVTHFPELTTLDSLYPNVENYFFELQRMFSTEANCEKVVYTHTLAKGKTQEKHYGIQLAEMSTLPQSVIAEAKQLATKLAEEKKNSQRNDKELCRQRALFKLATRLVQAARSSQLDEDSLKQYVASLRKKYLEEISAFEE</sequence>
<keyword evidence="4" id="KW-0238">DNA-binding</keyword>
<keyword evidence="2" id="KW-0547">Nucleotide-binding</keyword>
<evidence type="ECO:0000256" key="4">
    <source>
        <dbReference type="ARBA" id="ARBA00023125"/>
    </source>
</evidence>
<dbReference type="PANTHER" id="PTHR11361">
    <property type="entry name" value="DNA MISMATCH REPAIR PROTEIN MUTS FAMILY MEMBER"/>
    <property type="match status" value="1"/>
</dbReference>
<protein>
    <recommendedName>
        <fullName evidence="5">DNA mismatch repair proteins mutS family domain-containing protein</fullName>
    </recommendedName>
</protein>
<dbReference type="GO" id="GO:0007131">
    <property type="term" value="P:reciprocal meiotic recombination"/>
    <property type="evidence" value="ECO:0007669"/>
    <property type="project" value="TreeGrafter"/>
</dbReference>
<keyword evidence="3" id="KW-0067">ATP-binding</keyword>
<evidence type="ECO:0000256" key="3">
    <source>
        <dbReference type="ARBA" id="ARBA00022840"/>
    </source>
</evidence>
<dbReference type="SUPFAM" id="SSF52540">
    <property type="entry name" value="P-loop containing nucleoside triphosphate hydrolases"/>
    <property type="match status" value="1"/>
</dbReference>
<dbReference type="InterPro" id="IPR027417">
    <property type="entry name" value="P-loop_NTPase"/>
</dbReference>
<dbReference type="GO" id="GO:0005634">
    <property type="term" value="C:nucleus"/>
    <property type="evidence" value="ECO:0007669"/>
    <property type="project" value="TreeGrafter"/>
</dbReference>
<dbReference type="Proteomes" id="UP000828390">
    <property type="component" value="Unassembled WGS sequence"/>
</dbReference>
<accession>A0A9D4MDB2</accession>
<dbReference type="AlphaFoldDB" id="A0A9D4MDB2"/>
<evidence type="ECO:0000256" key="1">
    <source>
        <dbReference type="ARBA" id="ARBA00006271"/>
    </source>
</evidence>
<evidence type="ECO:0000313" key="7">
    <source>
        <dbReference type="Proteomes" id="UP000828390"/>
    </source>
</evidence>
<organism evidence="6 7">
    <name type="scientific">Dreissena polymorpha</name>
    <name type="common">Zebra mussel</name>
    <name type="synonym">Mytilus polymorpha</name>
    <dbReference type="NCBI Taxonomy" id="45954"/>
    <lineage>
        <taxon>Eukaryota</taxon>
        <taxon>Metazoa</taxon>
        <taxon>Spiralia</taxon>
        <taxon>Lophotrochozoa</taxon>
        <taxon>Mollusca</taxon>
        <taxon>Bivalvia</taxon>
        <taxon>Autobranchia</taxon>
        <taxon>Heteroconchia</taxon>
        <taxon>Euheterodonta</taxon>
        <taxon>Imparidentia</taxon>
        <taxon>Neoheterodontei</taxon>
        <taxon>Myida</taxon>
        <taxon>Dreissenoidea</taxon>
        <taxon>Dreissenidae</taxon>
        <taxon>Dreissena</taxon>
    </lineage>
</organism>
<dbReference type="GO" id="GO:0006298">
    <property type="term" value="P:mismatch repair"/>
    <property type="evidence" value="ECO:0007669"/>
    <property type="project" value="InterPro"/>
</dbReference>
<reference evidence="6" key="1">
    <citation type="journal article" date="2019" name="bioRxiv">
        <title>The Genome of the Zebra Mussel, Dreissena polymorpha: A Resource for Invasive Species Research.</title>
        <authorList>
            <person name="McCartney M.A."/>
            <person name="Auch B."/>
            <person name="Kono T."/>
            <person name="Mallez S."/>
            <person name="Zhang Y."/>
            <person name="Obille A."/>
            <person name="Becker A."/>
            <person name="Abrahante J.E."/>
            <person name="Garbe J."/>
            <person name="Badalamenti J.P."/>
            <person name="Herman A."/>
            <person name="Mangelson H."/>
            <person name="Liachko I."/>
            <person name="Sullivan S."/>
            <person name="Sone E.D."/>
            <person name="Koren S."/>
            <person name="Silverstein K.A.T."/>
            <person name="Beckman K.B."/>
            <person name="Gohl D.M."/>
        </authorList>
    </citation>
    <scope>NUCLEOTIDE SEQUENCE</scope>
    <source>
        <strain evidence="6">Duluth1</strain>
        <tissue evidence="6">Whole animal</tissue>
    </source>
</reference>
<dbReference type="GO" id="GO:0030983">
    <property type="term" value="F:mismatched DNA binding"/>
    <property type="evidence" value="ECO:0007669"/>
    <property type="project" value="InterPro"/>
</dbReference>
<dbReference type="InterPro" id="IPR000432">
    <property type="entry name" value="DNA_mismatch_repair_MutS_C"/>
</dbReference>
<proteinExistence type="inferred from homology"/>